<name>A0AAN5I589_9BILA</name>
<evidence type="ECO:0000256" key="3">
    <source>
        <dbReference type="ARBA" id="ARBA00020987"/>
    </source>
</evidence>
<dbReference type="GO" id="GO:0006281">
    <property type="term" value="P:DNA repair"/>
    <property type="evidence" value="ECO:0007669"/>
    <property type="project" value="TreeGrafter"/>
</dbReference>
<feature type="region of interest" description="Disordered" evidence="13">
    <location>
        <begin position="411"/>
        <end position="437"/>
    </location>
</feature>
<dbReference type="Gene3D" id="3.40.50.150">
    <property type="entry name" value="Vaccinia Virus protein VP39"/>
    <property type="match status" value="1"/>
</dbReference>
<dbReference type="GO" id="GO:0140956">
    <property type="term" value="F:histone H3K79 trimethyltransferase activity"/>
    <property type="evidence" value="ECO:0007669"/>
    <property type="project" value="UniProtKB-EC"/>
</dbReference>
<feature type="region of interest" description="Disordered" evidence="13">
    <location>
        <begin position="746"/>
        <end position="798"/>
    </location>
</feature>
<evidence type="ECO:0000313" key="15">
    <source>
        <dbReference type="EMBL" id="GMR52812.1"/>
    </source>
</evidence>
<feature type="compositionally biased region" description="Basic residues" evidence="13">
    <location>
        <begin position="756"/>
        <end position="765"/>
    </location>
</feature>
<evidence type="ECO:0000256" key="9">
    <source>
        <dbReference type="ARBA" id="ARBA00029821"/>
    </source>
</evidence>
<feature type="region of interest" description="Disordered" evidence="13">
    <location>
        <begin position="1"/>
        <end position="50"/>
    </location>
</feature>
<evidence type="ECO:0000259" key="14">
    <source>
        <dbReference type="PROSITE" id="PS51569"/>
    </source>
</evidence>
<keyword evidence="4 11" id="KW-0489">Methyltransferase</keyword>
<dbReference type="GO" id="GO:0000077">
    <property type="term" value="P:DNA damage checkpoint signaling"/>
    <property type="evidence" value="ECO:0007669"/>
    <property type="project" value="TreeGrafter"/>
</dbReference>
<dbReference type="InterPro" id="IPR030445">
    <property type="entry name" value="H3-K79_meTrfase"/>
</dbReference>
<dbReference type="InterPro" id="IPR025789">
    <property type="entry name" value="DOT1_dom"/>
</dbReference>
<evidence type="ECO:0000256" key="6">
    <source>
        <dbReference type="ARBA" id="ARBA00022691"/>
    </source>
</evidence>
<feature type="compositionally biased region" description="Basic and acidic residues" evidence="13">
    <location>
        <begin position="490"/>
        <end position="503"/>
    </location>
</feature>
<proteinExistence type="inferred from homology"/>
<evidence type="ECO:0000256" key="5">
    <source>
        <dbReference type="ARBA" id="ARBA00022679"/>
    </source>
</evidence>
<dbReference type="AlphaFoldDB" id="A0AAN5I589"/>
<keyword evidence="7 11" id="KW-0156">Chromatin regulator</keyword>
<feature type="coiled-coil region" evidence="12">
    <location>
        <begin position="606"/>
        <end position="640"/>
    </location>
</feature>
<comment type="caution">
    <text evidence="15">The sequence shown here is derived from an EMBL/GenBank/DDBJ whole genome shotgun (WGS) entry which is preliminary data.</text>
</comment>
<organism evidence="15 16">
    <name type="scientific">Pristionchus mayeri</name>
    <dbReference type="NCBI Taxonomy" id="1317129"/>
    <lineage>
        <taxon>Eukaryota</taxon>
        <taxon>Metazoa</taxon>
        <taxon>Ecdysozoa</taxon>
        <taxon>Nematoda</taxon>
        <taxon>Chromadorea</taxon>
        <taxon>Rhabditida</taxon>
        <taxon>Rhabditina</taxon>
        <taxon>Diplogasteromorpha</taxon>
        <taxon>Diplogasteroidea</taxon>
        <taxon>Neodiplogasteridae</taxon>
        <taxon>Pristionchus</taxon>
    </lineage>
</organism>
<keyword evidence="5 11" id="KW-0808">Transferase</keyword>
<keyword evidence="8 11" id="KW-0539">Nucleus</keyword>
<dbReference type="PROSITE" id="PS51569">
    <property type="entry name" value="DOT1"/>
    <property type="match status" value="1"/>
</dbReference>
<feature type="compositionally biased region" description="Low complexity" evidence="13">
    <location>
        <begin position="766"/>
        <end position="792"/>
    </location>
</feature>
<dbReference type="PANTHER" id="PTHR21451">
    <property type="entry name" value="HISTONE H3 METHYLTRANSFERASE"/>
    <property type="match status" value="1"/>
</dbReference>
<gene>
    <name evidence="15" type="ORF">PMAYCL1PPCAC_23007</name>
</gene>
<dbReference type="EC" id="2.1.1.360" evidence="2 11"/>
<comment type="catalytic activity">
    <reaction evidence="10 11">
        <text>L-lysyl(79)-[histone H3] + 3 S-adenosyl-L-methionine = N(6),N(6),N(6)-trimethyl-L-lysyl(79)-[histone H3] + 3 S-adenosyl-L-homocysteine + 3 H(+)</text>
        <dbReference type="Rhea" id="RHEA:60328"/>
        <dbReference type="Rhea" id="RHEA-COMP:15549"/>
        <dbReference type="Rhea" id="RHEA-COMP:15552"/>
        <dbReference type="ChEBI" id="CHEBI:15378"/>
        <dbReference type="ChEBI" id="CHEBI:29969"/>
        <dbReference type="ChEBI" id="CHEBI:57856"/>
        <dbReference type="ChEBI" id="CHEBI:59789"/>
        <dbReference type="ChEBI" id="CHEBI:61961"/>
        <dbReference type="EC" id="2.1.1.360"/>
    </reaction>
</comment>
<dbReference type="SUPFAM" id="SSF53335">
    <property type="entry name" value="S-adenosyl-L-methionine-dependent methyltransferases"/>
    <property type="match status" value="1"/>
</dbReference>
<comment type="similarity">
    <text evidence="11">Belongs to the class I-like SAM-binding methyltransferase superfamily. DOT1 family.</text>
</comment>
<evidence type="ECO:0000256" key="7">
    <source>
        <dbReference type="ARBA" id="ARBA00022853"/>
    </source>
</evidence>
<evidence type="ECO:0000256" key="8">
    <source>
        <dbReference type="ARBA" id="ARBA00023242"/>
    </source>
</evidence>
<dbReference type="InterPro" id="IPR029063">
    <property type="entry name" value="SAM-dependent_MTases_sf"/>
</dbReference>
<sequence>MEVEAGVSQQEQDLGETRHEGMEEVPSEQGDTESVAESVDGGLPGTSGAEDSAKVKFKLLSPMGGKSIEFTMTRGLANRDIQEELTMHLTNIFKLGLGIKEAFEKSQAAEWQELPWSDPDKCPAIITRLNKCIASVVSLWRGATRPHTDSEWFQSPFCTSEQSKKLSFTIFNRVVKNAQVLNKCYKSFTSQTYGETSFDQIQIILDRLQMTDKDVFVDLGSGVGHVVTYAAAYTMAKKCVGIEINSVPAEMSFKMKKEFEGMMSWYGKKYRPFDLVQGDFLDPKFRKLITEEATVIYINNFAFEPDLMFKIKQMVLEQMATGVRIICTKSLLEERDDRMVGGDEDGEEKKKKSRPLSNRSIARQTVDMMLDCEELPIADAPVSWSAGKGVQFLLFTVNHSKIEQVFSAVNGSQSGSSSTRSASAESVNQPPVIEDPTTSITATIDEVAASHRGSVQGGGRIARLYPEEEDSDDDEDYAAPGSRKWSGLKDTQKRRGRDDEYVPRKRNSTGASGGRHAKKDNKKESRSRRAAAAGAALTPMHNAGKESSRVKKEEASHHHHSHLVGGGRIPEGGVVLDPSNAMDAHLIELRQSYMDFMTYLTTEEAKRRLMEEYHNQTMRNQELTARIQQMVSTVEQLLNAGVQTLNCRLHELEMTDVTSPADILNRSKQIVTAHKDVTLQVSAMESQVLSLERQIRTSVPYGQALIEKLDSADFSLEDPYGVLISQACAETATNAEDEMQMQLPDHLLSPTGRATPARRQHRPRPRASQARRSGGAAAAAATAATAAPTAAAMPGAKADNDEVERQIAEIVQKALQVDSVAKEKERRARGAGGAPSASTVSGGGGSGDRKRSGGGGGTSTPAVPPSTPVTSATGAYAMTAAELLRYQLPSFDQSMDFQHHH</sequence>
<evidence type="ECO:0000256" key="4">
    <source>
        <dbReference type="ARBA" id="ARBA00022603"/>
    </source>
</evidence>
<dbReference type="Proteomes" id="UP001328107">
    <property type="component" value="Unassembled WGS sequence"/>
</dbReference>
<feature type="region of interest" description="Disordered" evidence="13">
    <location>
        <begin position="819"/>
        <end position="871"/>
    </location>
</feature>
<evidence type="ECO:0000256" key="12">
    <source>
        <dbReference type="SAM" id="Coils"/>
    </source>
</evidence>
<accession>A0AAN5I589</accession>
<feature type="compositionally biased region" description="Acidic residues" evidence="13">
    <location>
        <begin position="467"/>
        <end position="477"/>
    </location>
</feature>
<evidence type="ECO:0000256" key="2">
    <source>
        <dbReference type="ARBA" id="ARBA00012190"/>
    </source>
</evidence>
<feature type="region of interest" description="Disordered" evidence="13">
    <location>
        <begin position="338"/>
        <end position="358"/>
    </location>
</feature>
<dbReference type="GO" id="GO:0005634">
    <property type="term" value="C:nucleus"/>
    <property type="evidence" value="ECO:0007669"/>
    <property type="project" value="UniProtKB-SubCell"/>
</dbReference>
<dbReference type="GO" id="GO:0032259">
    <property type="term" value="P:methylation"/>
    <property type="evidence" value="ECO:0007669"/>
    <property type="project" value="UniProtKB-KW"/>
</dbReference>
<comment type="function">
    <text evidence="11">Histone methyltransferase that specifically trimethylates histone H3 to form H3K79me3. This methylation is required for telomere silencing and for the pachytene checkpoint during the meiotic cell cycle by allowing the recruitment of RAD9 to double strand breaks. Nucleosomes are preferred as substrate compared to free histone.</text>
</comment>
<feature type="domain" description="DOT1" evidence="14">
    <location>
        <begin position="55"/>
        <end position="410"/>
    </location>
</feature>
<evidence type="ECO:0000256" key="11">
    <source>
        <dbReference type="RuleBase" id="RU271113"/>
    </source>
</evidence>
<evidence type="ECO:0000256" key="1">
    <source>
        <dbReference type="ARBA" id="ARBA00004123"/>
    </source>
</evidence>
<feature type="region of interest" description="Disordered" evidence="13">
    <location>
        <begin position="466"/>
        <end position="570"/>
    </location>
</feature>
<dbReference type="CDD" id="cd02440">
    <property type="entry name" value="AdoMet_MTases"/>
    <property type="match status" value="1"/>
</dbReference>
<comment type="miscellaneous">
    <text evidence="11">In contrast to other lysine histone methyltransferases, it does not contain a SET domain, suggesting the existence of another mechanism for methylation of lysine residues of histones.</text>
</comment>
<dbReference type="FunFam" id="3.40.50.150:FF:000879">
    <property type="entry name" value="Histone-lysine N-methyltransferase, H3 lysine-79 specific"/>
    <property type="match status" value="1"/>
</dbReference>
<dbReference type="Pfam" id="PF08123">
    <property type="entry name" value="DOT1"/>
    <property type="match status" value="1"/>
</dbReference>
<keyword evidence="6 11" id="KW-0949">S-adenosyl-L-methionine</keyword>
<keyword evidence="12" id="KW-0175">Coiled coil</keyword>
<feature type="compositionally biased region" description="Low complexity" evidence="13">
    <location>
        <begin position="411"/>
        <end position="426"/>
    </location>
</feature>
<dbReference type="EMBL" id="BTRK01000005">
    <property type="protein sequence ID" value="GMR52812.1"/>
    <property type="molecule type" value="Genomic_DNA"/>
</dbReference>
<evidence type="ECO:0000256" key="13">
    <source>
        <dbReference type="SAM" id="MobiDB-lite"/>
    </source>
</evidence>
<feature type="compositionally biased region" description="Basic residues" evidence="13">
    <location>
        <begin position="515"/>
        <end position="529"/>
    </location>
</feature>
<evidence type="ECO:0000313" key="16">
    <source>
        <dbReference type="Proteomes" id="UP001328107"/>
    </source>
</evidence>
<comment type="subcellular location">
    <subcellularLocation>
        <location evidence="1 11">Nucleus</location>
    </subcellularLocation>
</comment>
<reference evidence="16" key="1">
    <citation type="submission" date="2022-10" db="EMBL/GenBank/DDBJ databases">
        <title>Genome assembly of Pristionchus species.</title>
        <authorList>
            <person name="Yoshida K."/>
            <person name="Sommer R.J."/>
        </authorList>
    </citation>
    <scope>NUCLEOTIDE SEQUENCE [LARGE SCALE GENOMIC DNA]</scope>
    <source>
        <strain evidence="16">RS5460</strain>
    </source>
</reference>
<dbReference type="PANTHER" id="PTHR21451:SF0">
    <property type="entry name" value="HISTONE-LYSINE N-METHYLTRANSFERASE, H3 LYSINE-79 SPECIFIC"/>
    <property type="match status" value="1"/>
</dbReference>
<protein>
    <recommendedName>
        <fullName evidence="3 11">Histone-lysine N-methyltransferase, H3 lysine-79 specific</fullName>
        <ecNumber evidence="2 11">2.1.1.360</ecNumber>
    </recommendedName>
    <alternativeName>
        <fullName evidence="9 11">Histone H3-K79 methyltransferase</fullName>
    </alternativeName>
</protein>
<evidence type="ECO:0000256" key="10">
    <source>
        <dbReference type="ARBA" id="ARBA00047770"/>
    </source>
</evidence>
<keyword evidence="16" id="KW-1185">Reference proteome</keyword>
<feature type="compositionally biased region" description="Basic and acidic residues" evidence="13">
    <location>
        <begin position="543"/>
        <end position="556"/>
    </location>
</feature>